<evidence type="ECO:0000313" key="1">
    <source>
        <dbReference type="EMBL" id="SCV68798.1"/>
    </source>
</evidence>
<name>A0A238FCC6_9BASI</name>
<dbReference type="AlphaFoldDB" id="A0A238FCC6"/>
<keyword evidence="2" id="KW-1185">Reference proteome</keyword>
<evidence type="ECO:0000313" key="2">
    <source>
        <dbReference type="Proteomes" id="UP000198372"/>
    </source>
</evidence>
<organism evidence="1 2">
    <name type="scientific">Microbotryum intermedium</name>
    <dbReference type="NCBI Taxonomy" id="269621"/>
    <lineage>
        <taxon>Eukaryota</taxon>
        <taxon>Fungi</taxon>
        <taxon>Dikarya</taxon>
        <taxon>Basidiomycota</taxon>
        <taxon>Pucciniomycotina</taxon>
        <taxon>Microbotryomycetes</taxon>
        <taxon>Microbotryales</taxon>
        <taxon>Microbotryaceae</taxon>
        <taxon>Microbotryum</taxon>
    </lineage>
</organism>
<reference evidence="2" key="1">
    <citation type="submission" date="2016-09" db="EMBL/GenBank/DDBJ databases">
        <authorList>
            <person name="Jeantristanb JTB J.-T."/>
            <person name="Ricardo R."/>
        </authorList>
    </citation>
    <scope>NUCLEOTIDE SEQUENCE [LARGE SCALE GENOMIC DNA]</scope>
</reference>
<proteinExistence type="predicted"/>
<dbReference type="Proteomes" id="UP000198372">
    <property type="component" value="Unassembled WGS sequence"/>
</dbReference>
<gene>
    <name evidence="1" type="ORF">BQ2448_919</name>
</gene>
<dbReference type="EMBL" id="FMSP01000003">
    <property type="protein sequence ID" value="SCV68798.1"/>
    <property type="molecule type" value="Genomic_DNA"/>
</dbReference>
<protein>
    <submittedName>
        <fullName evidence="1">BQ2448_919 protein</fullName>
    </submittedName>
</protein>
<accession>A0A238FCC6</accession>
<dbReference type="STRING" id="269621.A0A238FCC6"/>
<dbReference type="OrthoDB" id="2506088at2759"/>
<sequence length="710" mass="78931">MAPGKENIGPADFLKLGGDLLARETHSGFPQYRCRVCPQLSAQRWSFSRFQRHVVSSGHHKNLQLALARGDVLAPPMGLADASIAAAVAHTQSSILGERDVGLTTPLAIRATNNRTRPITTAAPRRFPGFTVVKGPISHRPSSGGASGDGGADSDFDFEVDFDWRDANQDWVGGPAPFSAPAVFSRMLVARVPVHIFGRPVKRTKSQGEIGRHSPYFPFPSTEMLIAALYLRSPSKRVSMADYEKTRSVVKALGFANMPAARTVGRFLDNLVKELPLFSPRQVETYKGHKIAVISPADMIRSVRPNPWPAGGRGQARLPRRTIALLLPLTEPWFSMDSGCFPFQHLATPELRELMEHIPYLPPSSINSAADTRAFWELSPNARTPMQRFAAFDVFINEIVELHGGQYAYVVSFAQDGAEVKTVVARAQISGGDDDLIHVKLPPLNTEPIKWDSKDRMEDGRAYLYKCPHDRSPNVACRSTPTTPTMPTSQSSCPTIRWSMITRYHLPSRCRGIANGGRWHTVPIRIFLDDLSGGVSKRQFPLHPEGSRQVPHRAVYRSRCIVRRCDEEVLFSMPLLYSVHDTPMAAEVTARATGGQAKFPCRFGKWGGTLQERLELLALRQLFSCPDRHSNLRTQIRSVQAIRILLDGLGQSKLDAHMRDTGTRDKVTLDVIKRLEQAYQAEQRYWVPDDAPPDRISAEARAYRAMAPSL</sequence>